<keyword evidence="9" id="KW-1185">Reference proteome</keyword>
<dbReference type="InterPro" id="IPR022450">
    <property type="entry name" value="TsaD"/>
</dbReference>
<evidence type="ECO:0000256" key="4">
    <source>
        <dbReference type="ARBA" id="ARBA00023004"/>
    </source>
</evidence>
<dbReference type="SUPFAM" id="SSF53067">
    <property type="entry name" value="Actin-like ATPase domain"/>
    <property type="match status" value="2"/>
</dbReference>
<evidence type="ECO:0000256" key="1">
    <source>
        <dbReference type="ARBA" id="ARBA00022679"/>
    </source>
</evidence>
<feature type="binding site" evidence="7">
    <location>
        <begin position="143"/>
        <end position="147"/>
    </location>
    <ligand>
        <name>substrate</name>
    </ligand>
</feature>
<dbReference type="AlphaFoldDB" id="A0A2K9NP60"/>
<dbReference type="Pfam" id="PF00814">
    <property type="entry name" value="TsaD"/>
    <property type="match status" value="1"/>
</dbReference>
<feature type="binding site" evidence="7">
    <location>
        <position position="121"/>
    </location>
    <ligand>
        <name>Fe cation</name>
        <dbReference type="ChEBI" id="CHEBI:24875"/>
    </ligand>
</feature>
<dbReference type="GO" id="GO:0002949">
    <property type="term" value="P:tRNA threonylcarbamoyladenosine modification"/>
    <property type="evidence" value="ECO:0007669"/>
    <property type="project" value="UniProtKB-UniRule"/>
</dbReference>
<dbReference type="PRINTS" id="PR00789">
    <property type="entry name" value="OSIALOPTASE"/>
</dbReference>
<evidence type="ECO:0000256" key="7">
    <source>
        <dbReference type="HAMAP-Rule" id="MF_01445"/>
    </source>
</evidence>
<keyword evidence="1 7" id="KW-0808">Transferase</keyword>
<dbReference type="HAMAP" id="MF_01445">
    <property type="entry name" value="TsaD"/>
    <property type="match status" value="1"/>
</dbReference>
<comment type="subcellular location">
    <subcellularLocation>
        <location evidence="7">Cytoplasm</location>
    </subcellularLocation>
</comment>
<feature type="binding site" evidence="7">
    <location>
        <position position="189"/>
    </location>
    <ligand>
        <name>substrate</name>
    </ligand>
</feature>
<protein>
    <recommendedName>
        <fullName evidence="7">tRNA N6-adenosine threonylcarbamoyltransferase</fullName>
        <ecNumber evidence="7">2.3.1.234</ecNumber>
    </recommendedName>
    <alternativeName>
        <fullName evidence="7">N6-L-threonylcarbamoyladenine synthase</fullName>
        <shortName evidence="7">t(6)A synthase</shortName>
    </alternativeName>
    <alternativeName>
        <fullName evidence="7">t(6)A37 threonylcarbamoyladenosine biosynthesis protein TsaD</fullName>
    </alternativeName>
    <alternativeName>
        <fullName evidence="7">tRNA threonylcarbamoyladenosine biosynthesis protein TsaD</fullName>
    </alternativeName>
</protein>
<dbReference type="NCBIfam" id="TIGR03723">
    <property type="entry name" value="T6A_TsaD_YgjD"/>
    <property type="match status" value="1"/>
</dbReference>
<comment type="function">
    <text evidence="7">Required for the formation of a threonylcarbamoyl group on adenosine at position 37 (t(6)A37) in tRNAs that read codons beginning with adenine. Is involved in the transfer of the threonylcarbamoyl moiety of threonylcarbamoyl-AMP (TC-AMP) to the N6 group of A37, together with TsaE and TsaB. TsaD likely plays a direct catalytic role in this reaction.</text>
</comment>
<dbReference type="PANTHER" id="PTHR11735">
    <property type="entry name" value="TRNA N6-ADENOSINE THREONYLCARBAMOYLTRANSFERASE"/>
    <property type="match status" value="1"/>
</dbReference>
<dbReference type="Proteomes" id="UP000235584">
    <property type="component" value="Chromosome"/>
</dbReference>
<reference evidence="8 9" key="1">
    <citation type="submission" date="2018-01" db="EMBL/GenBank/DDBJ databases">
        <title>Complete genome sequence of Bacteriovorax stolpii DSM12778.</title>
        <authorList>
            <person name="Tang B."/>
            <person name="Chang J."/>
        </authorList>
    </citation>
    <scope>NUCLEOTIDE SEQUENCE [LARGE SCALE GENOMIC DNA]</scope>
    <source>
        <strain evidence="8 9">DSM 12778</strain>
    </source>
</reference>
<dbReference type="GO" id="GO:0005506">
    <property type="term" value="F:iron ion binding"/>
    <property type="evidence" value="ECO:0007669"/>
    <property type="project" value="UniProtKB-UniRule"/>
</dbReference>
<name>A0A2K9NP60_BACTC</name>
<gene>
    <name evidence="7 8" type="primary">tsaD</name>
    <name evidence="8" type="ORF">C0V70_04005</name>
</gene>
<evidence type="ECO:0000313" key="9">
    <source>
        <dbReference type="Proteomes" id="UP000235584"/>
    </source>
</evidence>
<proteinExistence type="inferred from homology"/>
<organism evidence="8 9">
    <name type="scientific">Bacteriovorax stolpii</name>
    <name type="common">Bdellovibrio stolpii</name>
    <dbReference type="NCBI Taxonomy" id="960"/>
    <lineage>
        <taxon>Bacteria</taxon>
        <taxon>Pseudomonadati</taxon>
        <taxon>Bdellovibrionota</taxon>
        <taxon>Bacteriovoracia</taxon>
        <taxon>Bacteriovoracales</taxon>
        <taxon>Bacteriovoracaceae</taxon>
        <taxon>Bacteriovorax</taxon>
    </lineage>
</organism>
<dbReference type="GO" id="GO:0005737">
    <property type="term" value="C:cytoplasm"/>
    <property type="evidence" value="ECO:0007669"/>
    <property type="project" value="UniProtKB-SubCell"/>
</dbReference>
<feature type="binding site" evidence="7">
    <location>
        <position position="193"/>
    </location>
    <ligand>
        <name>substrate</name>
    </ligand>
</feature>
<accession>A0A2K9NP60</accession>
<keyword evidence="2 7" id="KW-0819">tRNA processing</keyword>
<feature type="binding site" evidence="7">
    <location>
        <position position="283"/>
    </location>
    <ligand>
        <name>substrate</name>
    </ligand>
</feature>
<keyword evidence="5 7" id="KW-0012">Acyltransferase</keyword>
<keyword evidence="3 7" id="KW-0479">Metal-binding</keyword>
<dbReference type="InterPro" id="IPR043129">
    <property type="entry name" value="ATPase_NBD"/>
</dbReference>
<dbReference type="OrthoDB" id="5288788at2"/>
<dbReference type="InterPro" id="IPR017861">
    <property type="entry name" value="KAE1/TsaD"/>
</dbReference>
<dbReference type="EC" id="2.3.1.234" evidence="7"/>
<dbReference type="PANTHER" id="PTHR11735:SF6">
    <property type="entry name" value="TRNA N6-ADENOSINE THREONYLCARBAMOYLTRANSFERASE, MITOCHONDRIAL"/>
    <property type="match status" value="1"/>
</dbReference>
<comment type="similarity">
    <text evidence="7">Belongs to the KAE1 / TsaD family.</text>
</comment>
<evidence type="ECO:0000256" key="5">
    <source>
        <dbReference type="ARBA" id="ARBA00023315"/>
    </source>
</evidence>
<dbReference type="EMBL" id="CP025704">
    <property type="protein sequence ID" value="AUN97287.1"/>
    <property type="molecule type" value="Genomic_DNA"/>
</dbReference>
<feature type="binding site" evidence="7">
    <location>
        <position position="176"/>
    </location>
    <ligand>
        <name>substrate</name>
    </ligand>
</feature>
<dbReference type="Gene3D" id="3.30.420.40">
    <property type="match status" value="2"/>
</dbReference>
<dbReference type="RefSeq" id="WP_102242582.1">
    <property type="nucleotide sequence ID" value="NZ_CP025704.1"/>
</dbReference>
<sequence length="354" mass="38150">MKEKIILGIETSCDDTSFALLKGNPDDLSEKPTLLAHQSFSQELMLQKWGGVVPEIAARNHLEKITPLLDSCFKTAGVKITDVSLIAVTTHPGLLGPLLTGINCAKTLALLHNLPIASVNHLYAHLEAIHLTESVPYPYLGLLVSGGHSLYLKVTSPTSFEILGNTIDDAAGEAFDKGGKLLGLGYPAGKIIDDLAVNGDPKKYTFPISMLDSGDATLSFSGVKTSLRNFIEANPEGSFKMEDVCASYQYAIVEALSRKLKKAQDIAGAHDLPIVVGGGVACNSSLRTTLKNNYKNVHVVAPRFCTDNGAMIANYALRTYHDAISFPECLGLDARGQFVSKKEKLEHQRKGDKL</sequence>
<feature type="binding site" evidence="7">
    <location>
        <position position="125"/>
    </location>
    <ligand>
        <name>Fe cation</name>
        <dbReference type="ChEBI" id="CHEBI:24875"/>
    </ligand>
</feature>
<dbReference type="GO" id="GO:0061711">
    <property type="term" value="F:tRNA N(6)-L-threonylcarbamoyladenine synthase activity"/>
    <property type="evidence" value="ECO:0007669"/>
    <property type="project" value="UniProtKB-EC"/>
</dbReference>
<dbReference type="NCBIfam" id="TIGR00329">
    <property type="entry name" value="gcp_kae1"/>
    <property type="match status" value="1"/>
</dbReference>
<evidence type="ECO:0000256" key="6">
    <source>
        <dbReference type="ARBA" id="ARBA00048117"/>
    </source>
</evidence>
<keyword evidence="4 7" id="KW-0408">Iron</keyword>
<comment type="catalytic activity">
    <reaction evidence="6 7">
        <text>L-threonylcarbamoyladenylate + adenosine(37) in tRNA = N(6)-L-threonylcarbamoyladenosine(37) in tRNA + AMP + H(+)</text>
        <dbReference type="Rhea" id="RHEA:37059"/>
        <dbReference type="Rhea" id="RHEA-COMP:10162"/>
        <dbReference type="Rhea" id="RHEA-COMP:10163"/>
        <dbReference type="ChEBI" id="CHEBI:15378"/>
        <dbReference type="ChEBI" id="CHEBI:73682"/>
        <dbReference type="ChEBI" id="CHEBI:74411"/>
        <dbReference type="ChEBI" id="CHEBI:74418"/>
        <dbReference type="ChEBI" id="CHEBI:456215"/>
        <dbReference type="EC" id="2.3.1.234"/>
    </reaction>
</comment>
<evidence type="ECO:0000313" key="8">
    <source>
        <dbReference type="EMBL" id="AUN97287.1"/>
    </source>
</evidence>
<evidence type="ECO:0000256" key="3">
    <source>
        <dbReference type="ARBA" id="ARBA00022723"/>
    </source>
</evidence>
<comment type="cofactor">
    <cofactor evidence="7">
        <name>Fe(2+)</name>
        <dbReference type="ChEBI" id="CHEBI:29033"/>
    </cofactor>
    <text evidence="7">Binds 1 Fe(2+) ion per subunit.</text>
</comment>
<evidence type="ECO:0000256" key="2">
    <source>
        <dbReference type="ARBA" id="ARBA00022694"/>
    </source>
</evidence>
<keyword evidence="7" id="KW-0963">Cytoplasm</keyword>
<feature type="binding site" evidence="7">
    <location>
        <position position="307"/>
    </location>
    <ligand>
        <name>Fe cation</name>
        <dbReference type="ChEBI" id="CHEBI:24875"/>
    </ligand>
</feature>
<dbReference type="KEGG" id="bsto:C0V70_04005"/>
<dbReference type="InterPro" id="IPR000905">
    <property type="entry name" value="Gcp-like_dom"/>
</dbReference>